<dbReference type="Gene3D" id="1.25.10.10">
    <property type="entry name" value="Leucine-rich Repeat Variant"/>
    <property type="match status" value="1"/>
</dbReference>
<dbReference type="KEGG" id="hbs:IPV69_22640"/>
<reference evidence="2 3" key="1">
    <citation type="submission" date="2020-10" db="EMBL/GenBank/DDBJ databases">
        <title>Wide distribution of Phycisphaera-like planctomycetes from WD2101 soil group in peatlands and genome analysis of the first cultivated representative.</title>
        <authorList>
            <person name="Dedysh S.N."/>
            <person name="Beletsky A.V."/>
            <person name="Ivanova A."/>
            <person name="Kulichevskaya I.S."/>
            <person name="Suzina N.E."/>
            <person name="Philippov D.A."/>
            <person name="Rakitin A.L."/>
            <person name="Mardanov A.V."/>
            <person name="Ravin N.V."/>
        </authorList>
    </citation>
    <scope>NUCLEOTIDE SEQUENCE [LARGE SCALE GENOMIC DNA]</scope>
    <source>
        <strain evidence="2 3">M1803</strain>
    </source>
</reference>
<protein>
    <submittedName>
        <fullName evidence="2">HEAT repeat domain-containing protein</fullName>
    </submittedName>
</protein>
<sequence>MSLTQVMVRNWGSRLDGTFSVPAWLPEVDIHRALWSARKHGEKRVRLGAITVLVEDSATRDEPLRQIRDSATTDGDVTIQGCALRLLGFLRCPADLRLLTAALKSTHPEVREAAADGLAFGRDPQITEWLGYNLSGNEPTMTQGGIAMSIPPNLVTGVGADVDGDGIADPLRPILWTPEVREKLIDGVIRGPTSAERNAAAMALAVANTNPSNLKLRFAEWGVWHFGQVQASVDAVSMNALFDESSRTAVDPRQSGFHVLYANSNLPLVARLALEVSRGRITHASPLPDASRQSVKRRYEGGVFPTKWNKAMDPFVARREPYAALPWLDRYIPPDATDLTMSVGFQWRSLIVLPVKAPWMAQSTNSDDLILSYLSARAPEGSAWLSSHNESGRFLRYRSATRLLPGPSVTTRNGTLLLVRTTDVDQPAGVEEQPDYASVAAIDALDQTARRSRRTQRRGMYVTVAGGKVTGEIVPVPASGKQADPSTHTIGTGKAVQGEAELREWVIDAGLSPAEADGMLFAWRKPFFETDGKRFILLMSAVDYDSLCPISIQPKPTEMARVGVVWTELGGAPGATRPSGPPTE</sequence>
<gene>
    <name evidence="2" type="ORF">IPV69_22640</name>
</gene>
<dbReference type="SUPFAM" id="SSF48371">
    <property type="entry name" value="ARM repeat"/>
    <property type="match status" value="1"/>
</dbReference>
<dbReference type="RefSeq" id="WP_206292005.1">
    <property type="nucleotide sequence ID" value="NZ_CP063458.1"/>
</dbReference>
<evidence type="ECO:0000256" key="1">
    <source>
        <dbReference type="SAM" id="MobiDB-lite"/>
    </source>
</evidence>
<name>A0A7M2WU62_9BACT</name>
<evidence type="ECO:0000313" key="2">
    <source>
        <dbReference type="EMBL" id="QOV88993.1"/>
    </source>
</evidence>
<dbReference type="InterPro" id="IPR016024">
    <property type="entry name" value="ARM-type_fold"/>
</dbReference>
<dbReference type="AlphaFoldDB" id="A0A7M2WU62"/>
<dbReference type="EMBL" id="CP063458">
    <property type="protein sequence ID" value="QOV88993.1"/>
    <property type="molecule type" value="Genomic_DNA"/>
</dbReference>
<evidence type="ECO:0000313" key="3">
    <source>
        <dbReference type="Proteomes" id="UP000593765"/>
    </source>
</evidence>
<dbReference type="Proteomes" id="UP000593765">
    <property type="component" value="Chromosome"/>
</dbReference>
<proteinExistence type="predicted"/>
<organism evidence="2 3">
    <name type="scientific">Humisphaera borealis</name>
    <dbReference type="NCBI Taxonomy" id="2807512"/>
    <lineage>
        <taxon>Bacteria</taxon>
        <taxon>Pseudomonadati</taxon>
        <taxon>Planctomycetota</taxon>
        <taxon>Phycisphaerae</taxon>
        <taxon>Tepidisphaerales</taxon>
        <taxon>Tepidisphaeraceae</taxon>
        <taxon>Humisphaera</taxon>
    </lineage>
</organism>
<dbReference type="InterPro" id="IPR011989">
    <property type="entry name" value="ARM-like"/>
</dbReference>
<accession>A0A7M2WU62</accession>
<feature type="region of interest" description="Disordered" evidence="1">
    <location>
        <begin position="473"/>
        <end position="495"/>
    </location>
</feature>
<keyword evidence="3" id="KW-1185">Reference proteome</keyword>